<evidence type="ECO:0000313" key="2">
    <source>
        <dbReference type="Proteomes" id="UP000241021"/>
    </source>
</evidence>
<dbReference type="KEGG" id="vg:60335870"/>
<proteinExistence type="predicted"/>
<dbReference type="Proteomes" id="UP000241021">
    <property type="component" value="Segment"/>
</dbReference>
<evidence type="ECO:0000313" key="1">
    <source>
        <dbReference type="EMBL" id="AVJ50267.1"/>
    </source>
</evidence>
<gene>
    <name evidence="1" type="primary">51</name>
    <name evidence="1" type="ORF">SEA_MENDOKYSEI_51</name>
</gene>
<organism evidence="1 2">
    <name type="scientific">Mycobacterium phage Mendokysei</name>
    <dbReference type="NCBI Taxonomy" id="2099637"/>
    <lineage>
        <taxon>Viruses</taxon>
        <taxon>Duplodnaviria</taxon>
        <taxon>Heunggongvirae</taxon>
        <taxon>Uroviricota</taxon>
        <taxon>Caudoviricetes</taxon>
        <taxon>Bernalvirus</taxon>
        <taxon>Bernalvirus mendokysei</taxon>
    </lineage>
</organism>
<name>A0A2P1CGC3_9CAUD</name>
<keyword evidence="2" id="KW-1185">Reference proteome</keyword>
<accession>A0A2P1CGC3</accession>
<dbReference type="GeneID" id="60335870"/>
<protein>
    <submittedName>
        <fullName evidence="1">Uncharacterized protein</fullName>
    </submittedName>
</protein>
<sequence>MPDQQTLQHDSSNWETCQCGQRGCPSSWPRVPVKYFGPPKTEPGAVTMNVRLWSQDYLDVLLETAELADAREQFARSGLDWCGITVDYSFDGRRIHRWSGRITRSDGGPQIEQAYNFLEYVKWPAAVGVEQKQPDVQVVAAQLRARPTAERMLPITREPQQFPGGWLGTDTAFDTAARALDEAIDARQLARPGIRFSAATSNLLRRPAGLCLYCDCTDFDQRACRDTGEDGR</sequence>
<dbReference type="EMBL" id="MG925349">
    <property type="protein sequence ID" value="AVJ50267.1"/>
    <property type="molecule type" value="Genomic_DNA"/>
</dbReference>
<reference evidence="2" key="1">
    <citation type="submission" date="2018-02" db="EMBL/GenBank/DDBJ databases">
        <authorList>
            <person name="Yee B."/>
            <person name="Bell B."/>
            <person name="Donohue J.-P."/>
            <person name="Ares M.Jr."/>
            <person name="Hartzog G.A."/>
            <person name="Dargyte M."/>
            <person name="DeMattos M."/>
            <person name="Divekar N."/>
            <person name="Farooq S."/>
            <person name="Hardison E."/>
            <person name="Peracchi L."/>
            <person name="Phillips A."/>
            <person name="Sennef S."/>
            <person name="Fridland S."/>
            <person name="Valenzuela-Sanchez M."/>
            <person name="Stoner T.H."/>
            <person name="Russell D.A."/>
            <person name="Pope W.H."/>
            <person name="Jacobs-Sera D."/>
            <person name="Hatfull G.F."/>
        </authorList>
    </citation>
    <scope>NUCLEOTIDE SEQUENCE [LARGE SCALE GENOMIC DNA]</scope>
</reference>
<dbReference type="RefSeq" id="YP_009964161.1">
    <property type="nucleotide sequence ID" value="NC_051726.1"/>
</dbReference>